<feature type="compositionally biased region" description="Polar residues" evidence="4">
    <location>
        <begin position="1249"/>
        <end position="1281"/>
    </location>
</feature>
<feature type="compositionally biased region" description="Polar residues" evidence="4">
    <location>
        <begin position="952"/>
        <end position="973"/>
    </location>
</feature>
<evidence type="ECO:0000256" key="3">
    <source>
        <dbReference type="ARBA" id="ARBA00023242"/>
    </source>
</evidence>
<feature type="region of interest" description="Disordered" evidence="4">
    <location>
        <begin position="462"/>
        <end position="1064"/>
    </location>
</feature>
<dbReference type="GO" id="GO:0005634">
    <property type="term" value="C:nucleus"/>
    <property type="evidence" value="ECO:0007669"/>
    <property type="project" value="TreeGrafter"/>
</dbReference>
<feature type="compositionally biased region" description="Low complexity" evidence="4">
    <location>
        <begin position="606"/>
        <end position="650"/>
    </location>
</feature>
<feature type="compositionally biased region" description="Polar residues" evidence="4">
    <location>
        <begin position="589"/>
        <end position="605"/>
    </location>
</feature>
<dbReference type="Pfam" id="PF11717">
    <property type="entry name" value="Tudor-knot"/>
    <property type="match status" value="1"/>
</dbReference>
<feature type="compositionally biased region" description="Pro residues" evidence="4">
    <location>
        <begin position="933"/>
        <end position="948"/>
    </location>
</feature>
<evidence type="ECO:0000256" key="2">
    <source>
        <dbReference type="ARBA" id="ARBA00023163"/>
    </source>
</evidence>
<feature type="compositionally biased region" description="Low complexity" evidence="4">
    <location>
        <begin position="29"/>
        <end position="39"/>
    </location>
</feature>
<feature type="compositionally biased region" description="Polar residues" evidence="4">
    <location>
        <begin position="990"/>
        <end position="1009"/>
    </location>
</feature>
<feature type="compositionally biased region" description="Polar residues" evidence="4">
    <location>
        <begin position="1147"/>
        <end position="1163"/>
    </location>
</feature>
<feature type="compositionally biased region" description="Acidic residues" evidence="4">
    <location>
        <begin position="560"/>
        <end position="571"/>
    </location>
</feature>
<proteinExistence type="predicted"/>
<feature type="compositionally biased region" description="Polar residues" evidence="4">
    <location>
        <begin position="735"/>
        <end position="751"/>
    </location>
</feature>
<feature type="compositionally biased region" description="Low complexity" evidence="4">
    <location>
        <begin position="209"/>
        <end position="219"/>
    </location>
</feature>
<keyword evidence="3" id="KW-0539">Nucleus</keyword>
<keyword evidence="2" id="KW-0804">Transcription</keyword>
<comment type="caution">
    <text evidence="6">The sequence shown here is derived from an EMBL/GenBank/DDBJ whole genome shotgun (WGS) entry which is preliminary data.</text>
</comment>
<feature type="compositionally biased region" description="Basic and acidic residues" evidence="4">
    <location>
        <begin position="682"/>
        <end position="691"/>
    </location>
</feature>
<feature type="compositionally biased region" description="Basic and acidic residues" evidence="4">
    <location>
        <begin position="1207"/>
        <end position="1226"/>
    </location>
</feature>
<keyword evidence="7" id="KW-1185">Reference proteome</keyword>
<dbReference type="Pfam" id="PF01388">
    <property type="entry name" value="ARID"/>
    <property type="match status" value="1"/>
</dbReference>
<dbReference type="InterPro" id="IPR016197">
    <property type="entry name" value="Chromo-like_dom_sf"/>
</dbReference>
<gene>
    <name evidence="6" type="ORF">XAT740_LOCUS21044</name>
</gene>
<accession>A0A814SUQ1</accession>
<dbReference type="PROSITE" id="PS51011">
    <property type="entry name" value="ARID"/>
    <property type="match status" value="1"/>
</dbReference>
<dbReference type="InterPro" id="IPR025995">
    <property type="entry name" value="Tudor-knot"/>
</dbReference>
<feature type="region of interest" description="Disordered" evidence="4">
    <location>
        <begin position="1390"/>
        <end position="1506"/>
    </location>
</feature>
<dbReference type="PANTHER" id="PTHR13964:SF27">
    <property type="entry name" value="HAT-TRICK, ISOFORM D"/>
    <property type="match status" value="1"/>
</dbReference>
<dbReference type="InterPro" id="IPR001606">
    <property type="entry name" value="ARID_dom"/>
</dbReference>
<feature type="compositionally biased region" description="Basic residues" evidence="4">
    <location>
        <begin position="1407"/>
        <end position="1416"/>
    </location>
</feature>
<feature type="region of interest" description="Disordered" evidence="4">
    <location>
        <begin position="1147"/>
        <end position="1334"/>
    </location>
</feature>
<dbReference type="GO" id="GO:0000976">
    <property type="term" value="F:transcription cis-regulatory region binding"/>
    <property type="evidence" value="ECO:0007669"/>
    <property type="project" value="TreeGrafter"/>
</dbReference>
<evidence type="ECO:0000313" key="6">
    <source>
        <dbReference type="EMBL" id="CAF1152787.1"/>
    </source>
</evidence>
<dbReference type="SMART" id="SM01014">
    <property type="entry name" value="ARID"/>
    <property type="match status" value="1"/>
</dbReference>
<feature type="domain" description="ARID" evidence="5">
    <location>
        <begin position="359"/>
        <end position="452"/>
    </location>
</feature>
<feature type="region of interest" description="Disordered" evidence="4">
    <location>
        <begin position="194"/>
        <end position="221"/>
    </location>
</feature>
<feature type="compositionally biased region" description="Polar residues" evidence="4">
    <location>
        <begin position="811"/>
        <end position="839"/>
    </location>
</feature>
<dbReference type="Gene3D" id="1.10.150.60">
    <property type="entry name" value="ARID DNA-binding domain"/>
    <property type="match status" value="1"/>
</dbReference>
<protein>
    <recommendedName>
        <fullName evidence="5">ARID domain-containing protein</fullName>
    </recommendedName>
</protein>
<feature type="compositionally biased region" description="Polar residues" evidence="4">
    <location>
        <begin position="1316"/>
        <end position="1332"/>
    </location>
</feature>
<reference evidence="6" key="1">
    <citation type="submission" date="2021-02" db="EMBL/GenBank/DDBJ databases">
        <authorList>
            <person name="Nowell W R."/>
        </authorList>
    </citation>
    <scope>NUCLEOTIDE SEQUENCE</scope>
</reference>
<dbReference type="PANTHER" id="PTHR13964">
    <property type="entry name" value="RBP-RELATED"/>
    <property type="match status" value="1"/>
</dbReference>
<feature type="compositionally biased region" description="Low complexity" evidence="4">
    <location>
        <begin position="760"/>
        <end position="777"/>
    </location>
</feature>
<dbReference type="SMART" id="SM00501">
    <property type="entry name" value="BRIGHT"/>
    <property type="match status" value="1"/>
</dbReference>
<sequence>MHGERDGRALSSPPPSMLTDETAKNDFNTSSSSTHTPPTELAYLPIGCSVSAKYRGAFCSAQVKAFEKQVKLKVTLVDSGDTITISEEQIVHPTTLRIGNTVTIRLNSSNRRQSNDSNSHQHYSRSGLAAFINPTNPDEKQATIKQIIDNSLYTVVFNDGDEKSLRRSSLCLQGVRLYQNQYGQQKILEEIPTTTPAASISPPPPPPSSSTVTPSTDTTNANANDVSTIVAIKRQGNNDQNVFPAIVLKRKALADYMWVRSFVDGREYIVHTRDDVQPYHNNQDIQALCRATSKQATQACEKFIKYNQIPAAWQKKKRQQQKSDNKNTQSDEENSSESESSSSESDDDDDDDEIDEETAEEKDSFVAQLFAFMDDRGTPINNIPKVQNYDLDLHRLFKLVRLYGGFNKVTKNDQWETIHIKMGLPDEVSAENGRSIEQAYRKYLFAYEDLSKKLGSMNAPSAYFGGRTSMGSDSRRSLIRARQQQQHEEEKNQKKTAKSKQSPASVKQRSRKSNESRASIDSKATPAAKKSTPKSSVKPNRKGPNKSKPSNVISSSSSESESESETETSDDESSRSSSSHCTKSKAKPASSQTPSKKSTVLSSTIPKKANPPSTPSTSTSTKTDMKKISGSTKPVSSSSSASNVDSKQSKLTITIPIAKPKAQSSSSSSGQPVKKVTVTSSNKDDKKKVSDIKSVPIKTEPKAISSPLTKKPVISSAKSSQITKTSQQQKNSSNELSKSSTPASSNKTPSSLLPFKPKTTHSQTSTSNNNNNNINSSSKDRTGLSKPSSLSSSSSSTTAKDLSRHVKPTKFNASSTKNASQERSASTPVKKTKPTGQEDSITKPISAASTMKIPKISSNTDPTKKPTTLIDKIHKKQVIKEGTSKIPKIQDSSSINKSHAADTQTKPSLPSPTRPTVSESTKKTTIRDVSPVSIPPVSPSPPPPPVIAVPPNTDTATTGPAPTSSIQNTSTPTEPTPEVKLPEAPLALPVSSTTVKESNENDTPATTSNKRSHSDENFEPVFTSSSVSEVEEQLSPSKRARRSISSQESTETFNSNNDQPTTIDTISANRNTQLTYDDIFINDILLVTWGNHGTKQYPARCIEKNDDKKELFVHYTGWNSRHDEWVKLDRVIERKDTTNTNTLFQQRPRRTSQINTLRQQHLDSTTSSNSNEQNNPQQVISSSSTDLTSSSTLIDDDLLQKSSKSISVEKAKTEESDTDDNSRSQHENWPNVETISSTDDDALSSASTVRTNQSDTNRLPTDESTNIRRSISMTKNENILSTPGEFEATDDNDIGSSSARDDDHVHATIPKRRQSRAASSNNKVDSTSTIKTEQVEEPFPAISDMHEHPHQYPFYVKEETIDSSSISQQTIRTPFIAPTTSLLADSISPLSNILTSPPLTATGNRRASVRQQKRRTLREPNSAKDTSASAKKRTKLDHGTALNIDLGGDNNSNGDQTPTRSNSTEQQASDNATNKRHRTAGRRGGKRSANQPEYENEDYRSSSPSNMTMRQQLKDMFKHRPSRYNFLDLNNNLTGDERITHLKDRMRDCQKVFFNLKSALVKVEKQRKAFLRKQKPILPTASGTIIQSTPTEILGTSTCT</sequence>
<feature type="compositionally biased region" description="Polar residues" evidence="4">
    <location>
        <begin position="1390"/>
        <end position="1405"/>
    </location>
</feature>
<feature type="compositionally biased region" description="Polar residues" evidence="4">
    <location>
        <begin position="1449"/>
        <end position="1472"/>
    </location>
</feature>
<dbReference type="InterPro" id="IPR051232">
    <property type="entry name" value="ARID/SWI1_ChromRemod"/>
</dbReference>
<dbReference type="Proteomes" id="UP000663828">
    <property type="component" value="Unassembled WGS sequence"/>
</dbReference>
<feature type="compositionally biased region" description="Polar residues" evidence="4">
    <location>
        <begin position="890"/>
        <end position="908"/>
    </location>
</feature>
<dbReference type="SUPFAM" id="SSF46774">
    <property type="entry name" value="ARID-like"/>
    <property type="match status" value="1"/>
</dbReference>
<name>A0A814SUQ1_ADIRI</name>
<evidence type="ECO:0000313" key="7">
    <source>
        <dbReference type="Proteomes" id="UP000663828"/>
    </source>
</evidence>
<keyword evidence="1" id="KW-0805">Transcription regulation</keyword>
<dbReference type="Gene3D" id="2.30.30.140">
    <property type="match status" value="2"/>
</dbReference>
<feature type="compositionally biased region" description="Basic residues" evidence="4">
    <location>
        <begin position="1474"/>
        <end position="1486"/>
    </location>
</feature>
<dbReference type="EMBL" id="CAJNOR010001495">
    <property type="protein sequence ID" value="CAF1152787.1"/>
    <property type="molecule type" value="Genomic_DNA"/>
</dbReference>
<feature type="compositionally biased region" description="Low complexity" evidence="4">
    <location>
        <begin position="1164"/>
        <end position="1193"/>
    </location>
</feature>
<feature type="region of interest" description="Disordered" evidence="4">
    <location>
        <begin position="314"/>
        <end position="360"/>
    </location>
</feature>
<feature type="compositionally biased region" description="Polar residues" evidence="4">
    <location>
        <begin position="1043"/>
        <end position="1064"/>
    </location>
</feature>
<evidence type="ECO:0000256" key="1">
    <source>
        <dbReference type="ARBA" id="ARBA00023015"/>
    </source>
</evidence>
<feature type="compositionally biased region" description="Low complexity" evidence="4">
    <location>
        <begin position="784"/>
        <end position="796"/>
    </location>
</feature>
<dbReference type="SUPFAM" id="SSF54160">
    <property type="entry name" value="Chromo domain-like"/>
    <property type="match status" value="1"/>
</dbReference>
<organism evidence="6 7">
    <name type="scientific">Adineta ricciae</name>
    <name type="common">Rotifer</name>
    <dbReference type="NCBI Taxonomy" id="249248"/>
    <lineage>
        <taxon>Eukaryota</taxon>
        <taxon>Metazoa</taxon>
        <taxon>Spiralia</taxon>
        <taxon>Gnathifera</taxon>
        <taxon>Rotifera</taxon>
        <taxon>Eurotatoria</taxon>
        <taxon>Bdelloidea</taxon>
        <taxon>Adinetida</taxon>
        <taxon>Adinetidae</taxon>
        <taxon>Adineta</taxon>
    </lineage>
</organism>
<evidence type="ECO:0000259" key="5">
    <source>
        <dbReference type="PROSITE" id="PS51011"/>
    </source>
</evidence>
<dbReference type="GO" id="GO:0006357">
    <property type="term" value="P:regulation of transcription by RNA polymerase II"/>
    <property type="evidence" value="ECO:0007669"/>
    <property type="project" value="TreeGrafter"/>
</dbReference>
<feature type="compositionally biased region" description="Acidic residues" evidence="4">
    <location>
        <begin position="344"/>
        <end position="360"/>
    </location>
</feature>
<evidence type="ECO:0000256" key="4">
    <source>
        <dbReference type="SAM" id="MobiDB-lite"/>
    </source>
</evidence>
<feature type="compositionally biased region" description="Low complexity" evidence="4">
    <location>
        <begin position="714"/>
        <end position="734"/>
    </location>
</feature>
<dbReference type="InterPro" id="IPR036431">
    <property type="entry name" value="ARID_dom_sf"/>
</dbReference>
<feature type="region of interest" description="Disordered" evidence="4">
    <location>
        <begin position="1"/>
        <end position="39"/>
    </location>
</feature>
<feature type="compositionally biased region" description="Low complexity" evidence="4">
    <location>
        <begin position="522"/>
        <end position="536"/>
    </location>
</feature>